<comment type="caution">
    <text evidence="1">The sequence shown here is derived from an EMBL/GenBank/DDBJ whole genome shotgun (WGS) entry which is preliminary data.</text>
</comment>
<name>A0A4C1SE35_EUMVA</name>
<evidence type="ECO:0000313" key="1">
    <source>
        <dbReference type="EMBL" id="GBO99427.1"/>
    </source>
</evidence>
<evidence type="ECO:0000313" key="2">
    <source>
        <dbReference type="Proteomes" id="UP000299102"/>
    </source>
</evidence>
<dbReference type="EMBL" id="BGZK01000003">
    <property type="protein sequence ID" value="GBO99427.1"/>
    <property type="molecule type" value="Genomic_DNA"/>
</dbReference>
<dbReference type="AlphaFoldDB" id="A0A4C1SE35"/>
<sequence length="125" mass="13548">MIQAFVLASSYKSKPRPVTVLKLKAKRGTELRAENGLKIKCGTGIGIKSVSWNKLRNSSGTRIEGGRRSGLIASSISIEYEEIDFISTRLEPRAERKCPRSGPQPSAGHTAGDVFASVTEIALEM</sequence>
<gene>
    <name evidence="1" type="ORF">EVAR_631_1</name>
</gene>
<keyword evidence="2" id="KW-1185">Reference proteome</keyword>
<organism evidence="1 2">
    <name type="scientific">Eumeta variegata</name>
    <name type="common">Bagworm moth</name>
    <name type="synonym">Eumeta japonica</name>
    <dbReference type="NCBI Taxonomy" id="151549"/>
    <lineage>
        <taxon>Eukaryota</taxon>
        <taxon>Metazoa</taxon>
        <taxon>Ecdysozoa</taxon>
        <taxon>Arthropoda</taxon>
        <taxon>Hexapoda</taxon>
        <taxon>Insecta</taxon>
        <taxon>Pterygota</taxon>
        <taxon>Neoptera</taxon>
        <taxon>Endopterygota</taxon>
        <taxon>Lepidoptera</taxon>
        <taxon>Glossata</taxon>
        <taxon>Ditrysia</taxon>
        <taxon>Tineoidea</taxon>
        <taxon>Psychidae</taxon>
        <taxon>Oiketicinae</taxon>
        <taxon>Eumeta</taxon>
    </lineage>
</organism>
<accession>A0A4C1SE35</accession>
<proteinExistence type="predicted"/>
<reference evidence="1 2" key="1">
    <citation type="journal article" date="2019" name="Commun. Biol.">
        <title>The bagworm genome reveals a unique fibroin gene that provides high tensile strength.</title>
        <authorList>
            <person name="Kono N."/>
            <person name="Nakamura H."/>
            <person name="Ohtoshi R."/>
            <person name="Tomita M."/>
            <person name="Numata K."/>
            <person name="Arakawa K."/>
        </authorList>
    </citation>
    <scope>NUCLEOTIDE SEQUENCE [LARGE SCALE GENOMIC DNA]</scope>
</reference>
<dbReference type="Proteomes" id="UP000299102">
    <property type="component" value="Unassembled WGS sequence"/>
</dbReference>
<protein>
    <submittedName>
        <fullName evidence="1">Uncharacterized protein</fullName>
    </submittedName>
</protein>